<reference evidence="2 3" key="1">
    <citation type="journal article" date="2021" name="DNA Res.">
        <title>Genome analysis of Candida subhashii reveals its hybrid nature and dual mitochondrial genome conformations.</title>
        <authorList>
            <person name="Mixao V."/>
            <person name="Hegedusova E."/>
            <person name="Saus E."/>
            <person name="Pryszcz L.P."/>
            <person name="Cillingova A."/>
            <person name="Nosek J."/>
            <person name="Gabaldon T."/>
        </authorList>
    </citation>
    <scope>NUCLEOTIDE SEQUENCE [LARGE SCALE GENOMIC DNA]</scope>
    <source>
        <strain evidence="2 3">CBS 10753</strain>
    </source>
</reference>
<feature type="region of interest" description="Disordered" evidence="1">
    <location>
        <begin position="298"/>
        <end position="336"/>
    </location>
</feature>
<dbReference type="AlphaFoldDB" id="A0A8J5QUN4"/>
<keyword evidence="3" id="KW-1185">Reference proteome</keyword>
<feature type="compositionally biased region" description="Low complexity" evidence="1">
    <location>
        <begin position="31"/>
        <end position="61"/>
    </location>
</feature>
<feature type="compositionally biased region" description="Low complexity" evidence="1">
    <location>
        <begin position="500"/>
        <end position="517"/>
    </location>
</feature>
<dbReference type="Proteomes" id="UP000694255">
    <property type="component" value="Unassembled WGS sequence"/>
</dbReference>
<dbReference type="RefSeq" id="XP_049262928.1">
    <property type="nucleotide sequence ID" value="XM_049407641.1"/>
</dbReference>
<dbReference type="GeneID" id="73470554"/>
<feature type="region of interest" description="Disordered" evidence="1">
    <location>
        <begin position="493"/>
        <end position="538"/>
    </location>
</feature>
<protein>
    <submittedName>
        <fullName evidence="2">Uncharacterized protein</fullName>
    </submittedName>
</protein>
<comment type="caution">
    <text evidence="2">The sequence shown here is derived from an EMBL/GenBank/DDBJ whole genome shotgun (WGS) entry which is preliminary data.</text>
</comment>
<sequence>MMQSNIEFGILNTPISNPNNPTTYSRRTSNFFPSPSNNNHNTATTTTTISSTINSEPTTNTHTHHRLMSPPNSSYGEEYHHKIAPVPAFERQLLNGFDFENMRTFAEPAPVSHHFKQQQQTQTQRQKQSVLDWSSPNTLSSPILENHFGGGGGVSHYISDIQSSSQSLNFALNEDMNRLSLQSGFDFPRTTVGSVSVNSRSLNYNDRQQQQPQVNNWIWSDNKPVSVPQVSVPSVSVSQVSTLKLGSSLFEDTDHIFSPFFVEEEEEEKVEKEENAATMGNGNEMKKMNGDAIERRTRKKREKGNRYSEKVNNPAFIPNGITDPPKKKKEVIPSTPKAKVESKKVIIVDTKKPKKKNIRHNNTPGHHSYSKLENEAIIPFNKVNVKLNLPQKTATTRQDIKSHDFFIRDMILAPESMTNRYSEDYCSTFYKRNIHGYMFTKEPSNSLKVSNTGNKSWVQLKIDLIPGERKFSRKLKVDVKELPIWKPINLNSTIGHNSSRKSNNSPNKKKWGSSASKEYSKSKATNSSRRFGKRSVSA</sequence>
<dbReference type="EMBL" id="JAGSYN010000164">
    <property type="protein sequence ID" value="KAG7662695.1"/>
    <property type="molecule type" value="Genomic_DNA"/>
</dbReference>
<evidence type="ECO:0000313" key="2">
    <source>
        <dbReference type="EMBL" id="KAG7662695.1"/>
    </source>
</evidence>
<gene>
    <name evidence="2" type="ORF">J8A68_003754</name>
</gene>
<dbReference type="OrthoDB" id="4096888at2759"/>
<organism evidence="2 3">
    <name type="scientific">[Candida] subhashii</name>
    <dbReference type="NCBI Taxonomy" id="561895"/>
    <lineage>
        <taxon>Eukaryota</taxon>
        <taxon>Fungi</taxon>
        <taxon>Dikarya</taxon>
        <taxon>Ascomycota</taxon>
        <taxon>Saccharomycotina</taxon>
        <taxon>Pichiomycetes</taxon>
        <taxon>Debaryomycetaceae</taxon>
        <taxon>Spathaspora</taxon>
    </lineage>
</organism>
<evidence type="ECO:0000313" key="3">
    <source>
        <dbReference type="Proteomes" id="UP000694255"/>
    </source>
</evidence>
<feature type="region of interest" description="Disordered" evidence="1">
    <location>
        <begin position="31"/>
        <end position="66"/>
    </location>
</feature>
<proteinExistence type="predicted"/>
<accession>A0A8J5QUN4</accession>
<evidence type="ECO:0000256" key="1">
    <source>
        <dbReference type="SAM" id="MobiDB-lite"/>
    </source>
</evidence>
<name>A0A8J5QUN4_9ASCO</name>